<proteinExistence type="predicted"/>
<dbReference type="AlphaFoldDB" id="A0A0R1VU51"/>
<dbReference type="NCBIfam" id="NF040508">
    <property type="entry name" value="LVIS_2131_fam"/>
    <property type="match status" value="1"/>
</dbReference>
<reference evidence="2 3" key="1">
    <citation type="journal article" date="2015" name="Genome Announc.">
        <title>Expanding the biotechnology potential of lactobacilli through comparative genomics of 213 strains and associated genera.</title>
        <authorList>
            <person name="Sun Z."/>
            <person name="Harris H.M."/>
            <person name="McCann A."/>
            <person name="Guo C."/>
            <person name="Argimon S."/>
            <person name="Zhang W."/>
            <person name="Yang X."/>
            <person name="Jeffery I.B."/>
            <person name="Cooney J.C."/>
            <person name="Kagawa T.F."/>
            <person name="Liu W."/>
            <person name="Song Y."/>
            <person name="Salvetti E."/>
            <person name="Wrobel A."/>
            <person name="Rasinkangas P."/>
            <person name="Parkhill J."/>
            <person name="Rea M.C."/>
            <person name="O'Sullivan O."/>
            <person name="Ritari J."/>
            <person name="Douillard F.P."/>
            <person name="Paul Ross R."/>
            <person name="Yang R."/>
            <person name="Briner A.E."/>
            <person name="Felis G.E."/>
            <person name="de Vos W.M."/>
            <person name="Barrangou R."/>
            <person name="Klaenhammer T.R."/>
            <person name="Caufield P.W."/>
            <person name="Cui Y."/>
            <person name="Zhang H."/>
            <person name="O'Toole P.W."/>
        </authorList>
    </citation>
    <scope>NUCLEOTIDE SEQUENCE [LARGE SCALE GENOMIC DNA]</scope>
    <source>
        <strain evidence="2 3">DSM 16761</strain>
    </source>
</reference>
<accession>A0A0R1VU51</accession>
<gene>
    <name evidence="2" type="ORF">FC59_GL000819</name>
</gene>
<keyword evidence="1" id="KW-0472">Membrane</keyword>
<feature type="transmembrane region" description="Helical" evidence="1">
    <location>
        <begin position="46"/>
        <end position="64"/>
    </location>
</feature>
<keyword evidence="1" id="KW-1133">Transmembrane helix</keyword>
<dbReference type="OrthoDB" id="2311501at2"/>
<evidence type="ECO:0000313" key="3">
    <source>
        <dbReference type="Proteomes" id="UP000051307"/>
    </source>
</evidence>
<dbReference type="RefSeq" id="WP_056938133.1">
    <property type="nucleotide sequence ID" value="NZ_AZFU01000001.1"/>
</dbReference>
<organism evidence="2 3">
    <name type="scientific">Lactobacillus kitasatonis DSM 16761 = JCM 1039</name>
    <dbReference type="NCBI Taxonomy" id="1423767"/>
    <lineage>
        <taxon>Bacteria</taxon>
        <taxon>Bacillati</taxon>
        <taxon>Bacillota</taxon>
        <taxon>Bacilli</taxon>
        <taxon>Lactobacillales</taxon>
        <taxon>Lactobacillaceae</taxon>
        <taxon>Lactobacillus</taxon>
    </lineage>
</organism>
<evidence type="ECO:0000256" key="1">
    <source>
        <dbReference type="SAM" id="Phobius"/>
    </source>
</evidence>
<dbReference type="eggNOG" id="ENOG50300NC">
    <property type="taxonomic scope" value="Bacteria"/>
</dbReference>
<dbReference type="PATRIC" id="fig|1423767.3.peg.849"/>
<comment type="caution">
    <text evidence="2">The sequence shown here is derived from an EMBL/GenBank/DDBJ whole genome shotgun (WGS) entry which is preliminary data.</text>
</comment>
<dbReference type="Proteomes" id="UP000051307">
    <property type="component" value="Unassembled WGS sequence"/>
</dbReference>
<keyword evidence="1" id="KW-0812">Transmembrane</keyword>
<evidence type="ECO:0000313" key="2">
    <source>
        <dbReference type="EMBL" id="KRM07387.1"/>
    </source>
</evidence>
<feature type="transmembrane region" description="Helical" evidence="1">
    <location>
        <begin position="6"/>
        <end position="26"/>
    </location>
</feature>
<protein>
    <submittedName>
        <fullName evidence="2">Uncharacterized protein</fullName>
    </submittedName>
</protein>
<dbReference type="InterPro" id="IPR049731">
    <property type="entry name" value="LVIS_2131-like"/>
</dbReference>
<name>A0A0R1VU51_9LACO</name>
<sequence>MFSWNIIGILIWVAIILYLVFIVQNIRQRRIKMIIKQHKRFTWPNFLINVVEVVVLLVTAGWMFNQTFMDNPDLEDANRITSTIKYEPLIMRTGSGNSSYVTINSDKRKNGSQTYTFYRAGSKITASSDYASIAYGNTALDVDAEKIPYVKKDLTKMDKEYQRAYVAIYTAFYKKNWQNGIGMHAGHLATRYYLIRVPDQSFIKQK</sequence>
<dbReference type="EMBL" id="AZFU01000001">
    <property type="protein sequence ID" value="KRM07387.1"/>
    <property type="molecule type" value="Genomic_DNA"/>
</dbReference>